<dbReference type="EMBL" id="VTPS01000003">
    <property type="protein sequence ID" value="TZE83014.1"/>
    <property type="molecule type" value="Genomic_DNA"/>
</dbReference>
<dbReference type="Pfam" id="PF07992">
    <property type="entry name" value="Pyr_redox_2"/>
    <property type="match status" value="1"/>
</dbReference>
<dbReference type="RefSeq" id="WP_149544571.1">
    <property type="nucleotide sequence ID" value="NZ_VTPS01000003.1"/>
</dbReference>
<organism evidence="3 4">
    <name type="scientific">Calorimonas adulescens</name>
    <dbReference type="NCBI Taxonomy" id="2606906"/>
    <lineage>
        <taxon>Bacteria</taxon>
        <taxon>Bacillati</taxon>
        <taxon>Bacillota</taxon>
        <taxon>Clostridia</taxon>
        <taxon>Thermoanaerobacterales</taxon>
        <taxon>Thermoanaerobacteraceae</taxon>
        <taxon>Calorimonas</taxon>
    </lineage>
</organism>
<dbReference type="PRINTS" id="PR00469">
    <property type="entry name" value="PNDRDTASEII"/>
</dbReference>
<reference evidence="3 4" key="1">
    <citation type="submission" date="2019-08" db="EMBL/GenBank/DDBJ databases">
        <title>Calorimonas adulescens gen. nov., sp. nov., an anaerobic thermophilic bacterium from Sakhalin hot spring.</title>
        <authorList>
            <person name="Khomyakova M.A."/>
            <person name="Merkel A.Y."/>
            <person name="Novikov A."/>
            <person name="Bonch-Osmolovskaya E.A."/>
            <person name="Slobodkin A.I."/>
        </authorList>
    </citation>
    <scope>NUCLEOTIDE SEQUENCE [LARGE SCALE GENOMIC DNA]</scope>
    <source>
        <strain evidence="3 4">A05MB</strain>
    </source>
</reference>
<dbReference type="Gene3D" id="3.50.50.60">
    <property type="entry name" value="FAD/NAD(P)-binding domain"/>
    <property type="match status" value="2"/>
</dbReference>
<gene>
    <name evidence="3" type="ORF">FWJ32_03435</name>
</gene>
<dbReference type="InterPro" id="IPR051691">
    <property type="entry name" value="Metab_Enz_Cyan_OpOx_G3PDH"/>
</dbReference>
<dbReference type="PANTHER" id="PTHR42949:SF3">
    <property type="entry name" value="ANAEROBIC GLYCEROL-3-PHOSPHATE DEHYDROGENASE SUBUNIT B"/>
    <property type="match status" value="1"/>
</dbReference>
<keyword evidence="4" id="KW-1185">Reference proteome</keyword>
<name>A0A5D8QFT9_9THEO</name>
<protein>
    <submittedName>
        <fullName evidence="3">FAD-binding protein</fullName>
    </submittedName>
</protein>
<dbReference type="GO" id="GO:0016491">
    <property type="term" value="F:oxidoreductase activity"/>
    <property type="evidence" value="ECO:0007669"/>
    <property type="project" value="UniProtKB-KW"/>
</dbReference>
<evidence type="ECO:0000259" key="2">
    <source>
        <dbReference type="Pfam" id="PF07992"/>
    </source>
</evidence>
<comment type="caution">
    <text evidence="3">The sequence shown here is derived from an EMBL/GenBank/DDBJ whole genome shotgun (WGS) entry which is preliminary data.</text>
</comment>
<dbReference type="AlphaFoldDB" id="A0A5D8QFT9"/>
<evidence type="ECO:0000313" key="4">
    <source>
        <dbReference type="Proteomes" id="UP000322976"/>
    </source>
</evidence>
<dbReference type="PRINTS" id="PR00368">
    <property type="entry name" value="FADPNR"/>
</dbReference>
<dbReference type="PANTHER" id="PTHR42949">
    <property type="entry name" value="ANAEROBIC GLYCEROL-3-PHOSPHATE DEHYDROGENASE SUBUNIT B"/>
    <property type="match status" value="1"/>
</dbReference>
<feature type="domain" description="FAD/NAD(P)-binding" evidence="2">
    <location>
        <begin position="4"/>
        <end position="304"/>
    </location>
</feature>
<dbReference type="Proteomes" id="UP000322976">
    <property type="component" value="Unassembled WGS sequence"/>
</dbReference>
<dbReference type="InterPro" id="IPR036188">
    <property type="entry name" value="FAD/NAD-bd_sf"/>
</dbReference>
<keyword evidence="1" id="KW-0560">Oxidoreductase</keyword>
<accession>A0A5D8QFT9</accession>
<dbReference type="InterPro" id="IPR023753">
    <property type="entry name" value="FAD/NAD-binding_dom"/>
</dbReference>
<evidence type="ECO:0000256" key="1">
    <source>
        <dbReference type="ARBA" id="ARBA00023002"/>
    </source>
</evidence>
<dbReference type="SUPFAM" id="SSF51905">
    <property type="entry name" value="FAD/NAD(P)-binding domain"/>
    <property type="match status" value="1"/>
</dbReference>
<proteinExistence type="predicted"/>
<sequence>MYRSIVVIGGGPAGLGAAVEAKKLGIDDVLILERDRELGGILNQCIHNGFGLQEFNEELTGPEYADRFIKQVKELGIEYKLDTMVLDITPDRKITAVNSHDGLIEIEAGAVILAMGCRERPRGAINIPGSRPAGIFTAGTAQRFANMEGYLPGKEVVILGSGDIGLIMARRFTLEGAKVKAVCEIMPYSSGLKRNIVQCLDDFGIPLLLRHTVVRIHGKDRVEGVTIAEVDDKKEPIPGTEKYIPCDTLLLSVGLIPENELSKKAGVILDKNTGGAYVWDDRETTTPGIFACGNVLQVHDLVDNVTDESRIAAHGAVRFLKEGEKTEPQPININPGDGVRYVVPQRVKKSRVEGAFKMFLRVTDVYENAKLVVDSDKGRLFAINKRRLSPGEMEYINVTQRLLNRFPDIREITIKVERG</sequence>
<evidence type="ECO:0000313" key="3">
    <source>
        <dbReference type="EMBL" id="TZE83014.1"/>
    </source>
</evidence>